<dbReference type="Gene3D" id="2.30.42.10">
    <property type="match status" value="1"/>
</dbReference>
<feature type="domain" description="Histidine kinase" evidence="11">
    <location>
        <begin position="735"/>
        <end position="951"/>
    </location>
</feature>
<dbReference type="Pfam" id="PF02518">
    <property type="entry name" value="HATPase_c"/>
    <property type="match status" value="1"/>
</dbReference>
<dbReference type="PANTHER" id="PTHR43065">
    <property type="entry name" value="SENSOR HISTIDINE KINASE"/>
    <property type="match status" value="1"/>
</dbReference>
<dbReference type="InterPro" id="IPR013767">
    <property type="entry name" value="PAS_fold"/>
</dbReference>
<dbReference type="Gene3D" id="3.30.450.40">
    <property type="match status" value="1"/>
</dbReference>
<keyword evidence="8" id="KW-0902">Two-component regulatory system</keyword>
<dbReference type="InterPro" id="IPR035965">
    <property type="entry name" value="PAS-like_dom_sf"/>
</dbReference>
<sequence>MGKALQTRVTAVVLALVTLLVCALGIANFLQEGSYDAPTDGVWWLESDGGLHAERVPLTSPAHRAGVREGDLLVAADGHKTLTVAPLEREMHRVGTYSRVTYSLVRGNAPLDVPVILEPTDHSRNQGLRLIAMAYLAIGMYVLLRRWTAPKAMHFYVFCLVSGVLYSFRYTGAFDTLDWICYWGALLAGTLQPAVFLHFAVSFGESAISLRRKALVVFLYLPGALIFSLQVVAIELWSATERLKHRLDQIGVGYLALYYVIAATVFFFRYRAADKPLERQQLKWLTRGTLLSVVPFTVLYAIPYLADADVPLGMARAAGFTLIFLPLTFAWAIVRYRLMDTDLIFKRGVTYTLATAALVGVYFGVVALTGELVHTRLPNLRVWGLMAGIIATALIFEPIKAAIQARVDRLFDRKRYDYRETLIEFSRGLSSQTDLTTLSRSVVERLSQTLLVSRVAVFVAADDGAGRTFTLAASHGMPDNVLADLPEELSHNSFLNFGLLSQEHIFFENPQLLPHLEPAEQRVASLLDLNYYLPCRVFGRNGHSNRPIAIIGLGRTQEGDFLSSEDMELLASLAGYIGIAIQNAQLFNRLEKQINEFERLKEFNENIVESIKVGIFTLDLQNCVESWNTEMEVLYALSRAEVIGKHVSEIFSPEFLDTFLAAANEPGTHHLSKVKLDLQTGESRTANISIAPLLTRDFVSVGSTVMMEDITDRTRLEGQLTQAEKLSSIGLLAAGVAHEVNTPLAVISSYAQMLQKHTRDDQRLAPVLEKITQQTFRASEIVNNLLNFSRTSSTVFASLDVNSVVRETLTLIDHQLRTAKVNVDIDLQIPLAKIYGSHGKLQQVILNLLLNAKDAMNEGGGGTIRVASFDDGRNVTLRIADTGSGIAPEHLHRIYDPFFTTKNAPRQGQHKGTGLGLSVSYGIVQEHQGRIHVDSKVGTGTTFTLEFPVENVGSSDETPLDTTRDTRTVNA</sequence>
<evidence type="ECO:0000256" key="2">
    <source>
        <dbReference type="ARBA" id="ARBA00012438"/>
    </source>
</evidence>
<evidence type="ECO:0000259" key="12">
    <source>
        <dbReference type="PROSITE" id="PS50112"/>
    </source>
</evidence>
<dbReference type="InterPro" id="IPR003594">
    <property type="entry name" value="HATPase_dom"/>
</dbReference>
<dbReference type="GO" id="GO:0000155">
    <property type="term" value="F:phosphorelay sensor kinase activity"/>
    <property type="evidence" value="ECO:0007669"/>
    <property type="project" value="InterPro"/>
</dbReference>
<feature type="transmembrane region" description="Helical" evidence="10">
    <location>
        <begin position="215"/>
        <end position="239"/>
    </location>
</feature>
<comment type="catalytic activity">
    <reaction evidence="1">
        <text>ATP + protein L-histidine = ADP + protein N-phospho-L-histidine.</text>
        <dbReference type="EC" id="2.7.13.3"/>
    </reaction>
</comment>
<keyword evidence="10" id="KW-0472">Membrane</keyword>
<dbReference type="SUPFAM" id="SSF55781">
    <property type="entry name" value="GAF domain-like"/>
    <property type="match status" value="1"/>
</dbReference>
<evidence type="ECO:0000259" key="11">
    <source>
        <dbReference type="PROSITE" id="PS50109"/>
    </source>
</evidence>
<reference evidence="13 14" key="1">
    <citation type="submission" date="2016-10" db="EMBL/GenBank/DDBJ databases">
        <authorList>
            <person name="de Groot N.N."/>
        </authorList>
    </citation>
    <scope>NUCLEOTIDE SEQUENCE [LARGE SCALE GENOMIC DNA]</scope>
    <source>
        <strain evidence="13 14">GAS232</strain>
    </source>
</reference>
<dbReference type="SMART" id="SM00388">
    <property type="entry name" value="HisKA"/>
    <property type="match status" value="1"/>
</dbReference>
<evidence type="ECO:0000313" key="13">
    <source>
        <dbReference type="EMBL" id="SDF08828.1"/>
    </source>
</evidence>
<dbReference type="InterPro" id="IPR036097">
    <property type="entry name" value="HisK_dim/P_sf"/>
</dbReference>
<feature type="transmembrane region" description="Helical" evidence="10">
    <location>
        <begin position="317"/>
        <end position="336"/>
    </location>
</feature>
<dbReference type="InterPro" id="IPR003018">
    <property type="entry name" value="GAF"/>
</dbReference>
<dbReference type="SMART" id="SM00091">
    <property type="entry name" value="PAS"/>
    <property type="match status" value="1"/>
</dbReference>
<dbReference type="EC" id="2.7.13.3" evidence="2"/>
<dbReference type="EMBL" id="LT629690">
    <property type="protein sequence ID" value="SDF08828.1"/>
    <property type="molecule type" value="Genomic_DNA"/>
</dbReference>
<dbReference type="SUPFAM" id="SSF55874">
    <property type="entry name" value="ATPase domain of HSP90 chaperone/DNA topoisomerase II/histidine kinase"/>
    <property type="match status" value="1"/>
</dbReference>
<feature type="transmembrane region" description="Helical" evidence="10">
    <location>
        <begin position="182"/>
        <end position="203"/>
    </location>
</feature>
<dbReference type="PANTHER" id="PTHR43065:SF46">
    <property type="entry name" value="C4-DICARBOXYLATE TRANSPORT SENSOR PROTEIN DCTB"/>
    <property type="match status" value="1"/>
</dbReference>
<dbReference type="SMART" id="SM00065">
    <property type="entry name" value="GAF"/>
    <property type="match status" value="1"/>
</dbReference>
<dbReference type="RefSeq" id="WP_083344468.1">
    <property type="nucleotide sequence ID" value="NZ_LT629690.1"/>
</dbReference>
<dbReference type="SUPFAM" id="SSF47384">
    <property type="entry name" value="Homodimeric domain of signal transducing histidine kinase"/>
    <property type="match status" value="1"/>
</dbReference>
<feature type="domain" description="PAS" evidence="12">
    <location>
        <begin position="600"/>
        <end position="654"/>
    </location>
</feature>
<evidence type="ECO:0000256" key="10">
    <source>
        <dbReference type="SAM" id="Phobius"/>
    </source>
</evidence>
<dbReference type="PROSITE" id="PS50112">
    <property type="entry name" value="PAS"/>
    <property type="match status" value="1"/>
</dbReference>
<dbReference type="InterPro" id="IPR036890">
    <property type="entry name" value="HATPase_C_sf"/>
</dbReference>
<dbReference type="InterPro" id="IPR004358">
    <property type="entry name" value="Sig_transdc_His_kin-like_C"/>
</dbReference>
<dbReference type="Gene3D" id="3.30.565.10">
    <property type="entry name" value="Histidine kinase-like ATPase, C-terminal domain"/>
    <property type="match status" value="1"/>
</dbReference>
<keyword evidence="10" id="KW-1133">Transmembrane helix</keyword>
<dbReference type="SUPFAM" id="SSF50156">
    <property type="entry name" value="PDZ domain-like"/>
    <property type="match status" value="1"/>
</dbReference>
<feature type="compositionally biased region" description="Polar residues" evidence="9">
    <location>
        <begin position="952"/>
        <end position="961"/>
    </location>
</feature>
<feature type="transmembrane region" description="Helical" evidence="10">
    <location>
        <begin position="127"/>
        <end position="144"/>
    </location>
</feature>
<evidence type="ECO:0000256" key="5">
    <source>
        <dbReference type="ARBA" id="ARBA00022741"/>
    </source>
</evidence>
<evidence type="ECO:0000256" key="7">
    <source>
        <dbReference type="ARBA" id="ARBA00022840"/>
    </source>
</evidence>
<dbReference type="SMART" id="SM00387">
    <property type="entry name" value="HATPase_c"/>
    <property type="match status" value="1"/>
</dbReference>
<dbReference type="Proteomes" id="UP000182427">
    <property type="component" value="Chromosome I"/>
</dbReference>
<keyword evidence="10" id="KW-0812">Transmembrane</keyword>
<keyword evidence="6" id="KW-0418">Kinase</keyword>
<evidence type="ECO:0000313" key="14">
    <source>
        <dbReference type="Proteomes" id="UP000182427"/>
    </source>
</evidence>
<keyword evidence="5" id="KW-0547">Nucleotide-binding</keyword>
<dbReference type="SUPFAM" id="SSF55785">
    <property type="entry name" value="PYP-like sensor domain (PAS domain)"/>
    <property type="match status" value="1"/>
</dbReference>
<keyword evidence="14" id="KW-1185">Reference proteome</keyword>
<dbReference type="PROSITE" id="PS50109">
    <property type="entry name" value="HIS_KIN"/>
    <property type="match status" value="1"/>
</dbReference>
<feature type="compositionally biased region" description="Basic and acidic residues" evidence="9">
    <location>
        <begin position="962"/>
        <end position="971"/>
    </location>
</feature>
<keyword evidence="7" id="KW-0067">ATP-binding</keyword>
<dbReference type="OrthoDB" id="9784397at2"/>
<feature type="transmembrane region" description="Helical" evidence="10">
    <location>
        <begin position="348"/>
        <end position="368"/>
    </location>
</feature>
<evidence type="ECO:0000256" key="4">
    <source>
        <dbReference type="ARBA" id="ARBA00022679"/>
    </source>
</evidence>
<feature type="transmembrane region" description="Helical" evidence="10">
    <location>
        <begin position="284"/>
        <end position="305"/>
    </location>
</feature>
<evidence type="ECO:0000256" key="8">
    <source>
        <dbReference type="ARBA" id="ARBA00023012"/>
    </source>
</evidence>
<dbReference type="PRINTS" id="PR00344">
    <property type="entry name" value="BCTRLSENSOR"/>
</dbReference>
<dbReference type="GO" id="GO:0005524">
    <property type="term" value="F:ATP binding"/>
    <property type="evidence" value="ECO:0007669"/>
    <property type="project" value="UniProtKB-KW"/>
</dbReference>
<dbReference type="InterPro" id="IPR029016">
    <property type="entry name" value="GAF-like_dom_sf"/>
</dbReference>
<feature type="transmembrane region" description="Helical" evidence="10">
    <location>
        <begin position="12"/>
        <end position="30"/>
    </location>
</feature>
<accession>A0A1G7I8C2</accession>
<dbReference type="InterPro" id="IPR005467">
    <property type="entry name" value="His_kinase_dom"/>
</dbReference>
<dbReference type="InterPro" id="IPR000014">
    <property type="entry name" value="PAS"/>
</dbReference>
<dbReference type="InterPro" id="IPR036034">
    <property type="entry name" value="PDZ_sf"/>
</dbReference>
<feature type="transmembrane region" description="Helical" evidence="10">
    <location>
        <begin position="251"/>
        <end position="272"/>
    </location>
</feature>
<dbReference type="GO" id="GO:0006355">
    <property type="term" value="P:regulation of DNA-templated transcription"/>
    <property type="evidence" value="ECO:0007669"/>
    <property type="project" value="InterPro"/>
</dbReference>
<protein>
    <recommendedName>
        <fullName evidence="2">histidine kinase</fullName>
        <ecNumber evidence="2">2.7.13.3</ecNumber>
    </recommendedName>
</protein>
<dbReference type="NCBIfam" id="TIGR00229">
    <property type="entry name" value="sensory_box"/>
    <property type="match status" value="1"/>
</dbReference>
<dbReference type="CDD" id="cd00130">
    <property type="entry name" value="PAS"/>
    <property type="match status" value="1"/>
</dbReference>
<dbReference type="InterPro" id="IPR003661">
    <property type="entry name" value="HisK_dim/P_dom"/>
</dbReference>
<dbReference type="CDD" id="cd00082">
    <property type="entry name" value="HisKA"/>
    <property type="match status" value="1"/>
</dbReference>
<evidence type="ECO:0000256" key="6">
    <source>
        <dbReference type="ARBA" id="ARBA00022777"/>
    </source>
</evidence>
<feature type="transmembrane region" description="Helical" evidence="10">
    <location>
        <begin position="153"/>
        <end position="170"/>
    </location>
</feature>
<evidence type="ECO:0000256" key="1">
    <source>
        <dbReference type="ARBA" id="ARBA00000085"/>
    </source>
</evidence>
<name>A0A1G7I8C2_9BACT</name>
<dbReference type="Gene3D" id="3.30.450.20">
    <property type="entry name" value="PAS domain"/>
    <property type="match status" value="1"/>
</dbReference>
<dbReference type="Gene3D" id="1.10.287.130">
    <property type="match status" value="1"/>
</dbReference>
<dbReference type="Pfam" id="PF13185">
    <property type="entry name" value="GAF_2"/>
    <property type="match status" value="1"/>
</dbReference>
<evidence type="ECO:0000256" key="9">
    <source>
        <dbReference type="SAM" id="MobiDB-lite"/>
    </source>
</evidence>
<dbReference type="Pfam" id="PF00989">
    <property type="entry name" value="PAS"/>
    <property type="match status" value="1"/>
</dbReference>
<keyword evidence="4" id="KW-0808">Transferase</keyword>
<proteinExistence type="predicted"/>
<dbReference type="Pfam" id="PF00512">
    <property type="entry name" value="HisKA"/>
    <property type="match status" value="1"/>
</dbReference>
<organism evidence="13 14">
    <name type="scientific">Terriglobus roseus</name>
    <dbReference type="NCBI Taxonomy" id="392734"/>
    <lineage>
        <taxon>Bacteria</taxon>
        <taxon>Pseudomonadati</taxon>
        <taxon>Acidobacteriota</taxon>
        <taxon>Terriglobia</taxon>
        <taxon>Terriglobales</taxon>
        <taxon>Acidobacteriaceae</taxon>
        <taxon>Terriglobus</taxon>
    </lineage>
</organism>
<dbReference type="AlphaFoldDB" id="A0A1G7I8C2"/>
<evidence type="ECO:0000256" key="3">
    <source>
        <dbReference type="ARBA" id="ARBA00022553"/>
    </source>
</evidence>
<gene>
    <name evidence="13" type="ORF">SAMN05444167_1353</name>
</gene>
<feature type="region of interest" description="Disordered" evidence="9">
    <location>
        <begin position="950"/>
        <end position="971"/>
    </location>
</feature>
<keyword evidence="3" id="KW-0597">Phosphoprotein</keyword>